<feature type="signal peptide" evidence="2">
    <location>
        <begin position="1"/>
        <end position="25"/>
    </location>
</feature>
<comment type="caution">
    <text evidence="3">The sequence shown here is derived from an EMBL/GenBank/DDBJ whole genome shotgun (WGS) entry which is preliminary data.</text>
</comment>
<proteinExistence type="predicted"/>
<evidence type="ECO:0000256" key="2">
    <source>
        <dbReference type="SAM" id="SignalP"/>
    </source>
</evidence>
<feature type="region of interest" description="Disordered" evidence="1">
    <location>
        <begin position="30"/>
        <end position="64"/>
    </location>
</feature>
<evidence type="ECO:0000313" key="4">
    <source>
        <dbReference type="Proteomes" id="UP001634747"/>
    </source>
</evidence>
<name>A0ABW9KGV0_9BACT</name>
<evidence type="ECO:0000313" key="3">
    <source>
        <dbReference type="EMBL" id="MFN2974986.1"/>
    </source>
</evidence>
<reference evidence="3 4" key="1">
    <citation type="submission" date="2024-12" db="EMBL/GenBank/DDBJ databases">
        <authorList>
            <person name="Lee Y."/>
        </authorList>
    </citation>
    <scope>NUCLEOTIDE SEQUENCE [LARGE SCALE GENOMIC DNA]</scope>
    <source>
        <strain evidence="3 4">03SUJ4</strain>
    </source>
</reference>
<organism evidence="3 4">
    <name type="scientific">Terriglobus aquaticus</name>
    <dbReference type="NCBI Taxonomy" id="940139"/>
    <lineage>
        <taxon>Bacteria</taxon>
        <taxon>Pseudomonadati</taxon>
        <taxon>Acidobacteriota</taxon>
        <taxon>Terriglobia</taxon>
        <taxon>Terriglobales</taxon>
        <taxon>Acidobacteriaceae</taxon>
        <taxon>Terriglobus</taxon>
    </lineage>
</organism>
<feature type="chain" id="PRO_5045145517" evidence="2">
    <location>
        <begin position="26"/>
        <end position="530"/>
    </location>
</feature>
<protein>
    <submittedName>
        <fullName evidence="3">Uncharacterized protein</fullName>
    </submittedName>
</protein>
<feature type="compositionally biased region" description="Polar residues" evidence="1">
    <location>
        <begin position="40"/>
        <end position="54"/>
    </location>
</feature>
<dbReference type="Proteomes" id="UP001634747">
    <property type="component" value="Unassembled WGS sequence"/>
</dbReference>
<evidence type="ECO:0000256" key="1">
    <source>
        <dbReference type="SAM" id="MobiDB-lite"/>
    </source>
</evidence>
<accession>A0ABW9KGV0</accession>
<dbReference type="EMBL" id="JBJYXY010000001">
    <property type="protein sequence ID" value="MFN2974986.1"/>
    <property type="molecule type" value="Genomic_DNA"/>
</dbReference>
<gene>
    <name evidence="3" type="ORF">ACK2TP_04360</name>
</gene>
<keyword evidence="4" id="KW-1185">Reference proteome</keyword>
<sequence length="530" mass="58435">MPSALPFRRVSLLLPIALAATTVFAQASAPVAPKPGTEGAQKSAQRNAETQTGTPKPAPSDADTHLTKAQADDLLASVDGILAFVSKDTHLANNKPIKRAIHTRAEVTEILRRKMAEDEGTRRMQRAELVLKKFGLLDRDFDLQPFLLSLLSEQVAGFYEPKTRTMNLLDWVKPDEQKPVIAHELTHALQDNRVGLEKWNDPQPEEMSHNEREDNLHIQTDEASTARQAVTEGQAMVTFIDYSIRDTGKTLRDVPQMGDRLAQMGSDTSGSPILARAPLVLQQSLLFPYTNGVTFEQAILQRNGVDAAFAGALDRPPSSSHEILHPDDYLNHVPVPVLAIPDIHPLLDKQWNAYDIGVMGELDVRMLTELFGGAQIAGPLSLNWDGGIYYAAQKKDVTPAQKASTASLGLLYLSRWKNADSARSFLRVYATQLPRKYEHLQQVTTGTDVDIDHLRFTSEEGDILLTLDDRTVFISEGFPLDLAKQLEAKLREVQGNGVLQNAGLSNQLPVAGELHNRLATVVNIVPLSLR</sequence>
<keyword evidence="2" id="KW-0732">Signal</keyword>
<dbReference type="RefSeq" id="WP_263413476.1">
    <property type="nucleotide sequence ID" value="NZ_BAABBH010000001.1"/>
</dbReference>